<accession>A0A853F2I8</accession>
<dbReference type="Proteomes" id="UP000568751">
    <property type="component" value="Unassembled WGS sequence"/>
</dbReference>
<evidence type="ECO:0000313" key="2">
    <source>
        <dbReference type="Proteomes" id="UP000568751"/>
    </source>
</evidence>
<reference evidence="1 2" key="1">
    <citation type="submission" date="2020-05" db="EMBL/GenBank/DDBJ databases">
        <title>Horizontal transmission and recombination maintain forever young bacterial symbiont genomes.</title>
        <authorList>
            <person name="Russell S.L."/>
            <person name="Pepper-Tunick E."/>
            <person name="Svedberg J."/>
            <person name="Byrne A."/>
            <person name="Ruelas Castillo J."/>
            <person name="Vollmers C."/>
            <person name="Beinart R.A."/>
            <person name="Corbett-Detig R."/>
        </authorList>
    </citation>
    <scope>NUCLEOTIDE SEQUENCE [LARGE SCALE GENOMIC DNA]</scope>
    <source>
        <strain evidence="1">455</strain>
    </source>
</reference>
<dbReference type="AlphaFoldDB" id="A0A853F2I8"/>
<evidence type="ECO:0000313" key="1">
    <source>
        <dbReference type="EMBL" id="NYT26490.1"/>
    </source>
</evidence>
<organism evidence="1 2">
    <name type="scientific">Candidatus Thiodubiliella endoseptemdiera</name>
    <dbReference type="NCBI Taxonomy" id="2738886"/>
    <lineage>
        <taxon>Bacteria</taxon>
        <taxon>Pseudomonadati</taxon>
        <taxon>Pseudomonadota</taxon>
        <taxon>Gammaproteobacteria</taxon>
        <taxon>Candidatus Pseudothioglobaceae</taxon>
        <taxon>Candidatus Thiodubiliella</taxon>
    </lineage>
</organism>
<name>A0A853F2I8_9GAMM</name>
<proteinExistence type="predicted"/>
<comment type="caution">
    <text evidence="1">The sequence shown here is derived from an EMBL/GenBank/DDBJ whole genome shotgun (WGS) entry which is preliminary data.</text>
</comment>
<sequence>MAQQTWTHFNFKPLFPIQPPSERVLNTQSLNVPFGFKVVRSKRSNDLPLVNRCLEV</sequence>
<gene>
    <name evidence="1" type="ORF">H0A76_00365</name>
</gene>
<dbReference type="EMBL" id="JACCHT010000001">
    <property type="protein sequence ID" value="NYT26490.1"/>
    <property type="molecule type" value="Genomic_DNA"/>
</dbReference>
<protein>
    <submittedName>
        <fullName evidence="1">Uncharacterized protein</fullName>
    </submittedName>
</protein>